<name>A0A165EQH3_EXIGL</name>
<accession>A0A165EQH3</accession>
<proteinExistence type="predicted"/>
<dbReference type="InParanoid" id="A0A165EQH3"/>
<dbReference type="AlphaFoldDB" id="A0A165EQH3"/>
<protein>
    <submittedName>
        <fullName evidence="1">Uncharacterized protein</fullName>
    </submittedName>
</protein>
<dbReference type="EMBL" id="KV426124">
    <property type="protein sequence ID" value="KZV87476.1"/>
    <property type="molecule type" value="Genomic_DNA"/>
</dbReference>
<organism evidence="1 2">
    <name type="scientific">Exidia glandulosa HHB12029</name>
    <dbReference type="NCBI Taxonomy" id="1314781"/>
    <lineage>
        <taxon>Eukaryota</taxon>
        <taxon>Fungi</taxon>
        <taxon>Dikarya</taxon>
        <taxon>Basidiomycota</taxon>
        <taxon>Agaricomycotina</taxon>
        <taxon>Agaricomycetes</taxon>
        <taxon>Auriculariales</taxon>
        <taxon>Exidiaceae</taxon>
        <taxon>Exidia</taxon>
    </lineage>
</organism>
<gene>
    <name evidence="1" type="ORF">EXIGLDRAFT_839951</name>
</gene>
<evidence type="ECO:0000313" key="2">
    <source>
        <dbReference type="Proteomes" id="UP000077266"/>
    </source>
</evidence>
<keyword evidence="2" id="KW-1185">Reference proteome</keyword>
<evidence type="ECO:0000313" key="1">
    <source>
        <dbReference type="EMBL" id="KZV87476.1"/>
    </source>
</evidence>
<dbReference type="Proteomes" id="UP000077266">
    <property type="component" value="Unassembled WGS sequence"/>
</dbReference>
<sequence length="237" mass="25909">MFRNERRPSILTEGSFTNIFRYTPSVVELDVSWYELESPYSQSVETLALANLESLTVAVSDAFFPLETARRFSFPSLRKASIRSRSSDDDGAAVDDSRAQAATAVIRSGLYTVRELELDFGRDLSPAIVEGLELCDHVECLTLQAYPGVGVMKGLSIPCADETWLSPQLQTTVLHIHPDTLGDETVGLGKAVIDLVAARCAGLPESGLTRAVIHPSELKANLDMLTDLQVRVVRISL</sequence>
<reference evidence="1 2" key="1">
    <citation type="journal article" date="2016" name="Mol. Biol. Evol.">
        <title>Comparative Genomics of Early-Diverging Mushroom-Forming Fungi Provides Insights into the Origins of Lignocellulose Decay Capabilities.</title>
        <authorList>
            <person name="Nagy L.G."/>
            <person name="Riley R."/>
            <person name="Tritt A."/>
            <person name="Adam C."/>
            <person name="Daum C."/>
            <person name="Floudas D."/>
            <person name="Sun H."/>
            <person name="Yadav J.S."/>
            <person name="Pangilinan J."/>
            <person name="Larsson K.H."/>
            <person name="Matsuura K."/>
            <person name="Barry K."/>
            <person name="Labutti K."/>
            <person name="Kuo R."/>
            <person name="Ohm R.A."/>
            <person name="Bhattacharya S.S."/>
            <person name="Shirouzu T."/>
            <person name="Yoshinaga Y."/>
            <person name="Martin F.M."/>
            <person name="Grigoriev I.V."/>
            <person name="Hibbett D.S."/>
        </authorList>
    </citation>
    <scope>NUCLEOTIDE SEQUENCE [LARGE SCALE GENOMIC DNA]</scope>
    <source>
        <strain evidence="1 2">HHB12029</strain>
    </source>
</reference>